<accession>A0A0E0UXL8</accession>
<dbReference type="HOGENOM" id="CLU_212698_0_0_9"/>
<proteinExistence type="predicted"/>
<sequence length="41" mass="4983">MWSTNKLTDEISNNQVQFLFNHEIKKWSKEKKLTFSRKVVV</sequence>
<dbReference type="PATRIC" id="fig|1030009.3.peg.1827"/>
<dbReference type="KEGG" id="lmq:LMM7_1838"/>
<dbReference type="AlphaFoldDB" id="A0A0E0UXL8"/>
<protein>
    <submittedName>
        <fullName evidence="1">Uncharacterized protein</fullName>
    </submittedName>
</protein>
<reference evidence="1 2" key="1">
    <citation type="journal article" date="2011" name="J. Bacteriol.">
        <title>Genome sequence of the nonpathogenic Listeria monocytogenes serovar 4a strain M7.</title>
        <authorList>
            <person name="Chen J."/>
            <person name="Xia Y."/>
            <person name="Cheng C."/>
            <person name="Fang C."/>
            <person name="Shan Y."/>
            <person name="Jin G."/>
            <person name="Fang W."/>
        </authorList>
    </citation>
    <scope>NUCLEOTIDE SEQUENCE [LARGE SCALE GENOMIC DNA]</scope>
    <source>
        <strain evidence="1 2">M7</strain>
    </source>
</reference>
<name>A0A0E0UXL8_LISMM</name>
<organism evidence="1 2">
    <name type="scientific">Listeria monocytogenes serotype 4a (strain M7)</name>
    <dbReference type="NCBI Taxonomy" id="1030009"/>
    <lineage>
        <taxon>Bacteria</taxon>
        <taxon>Bacillati</taxon>
        <taxon>Bacillota</taxon>
        <taxon>Bacilli</taxon>
        <taxon>Bacillales</taxon>
        <taxon>Listeriaceae</taxon>
        <taxon>Listeria</taxon>
    </lineage>
</organism>
<evidence type="ECO:0000313" key="2">
    <source>
        <dbReference type="Proteomes" id="UP000000486"/>
    </source>
</evidence>
<gene>
    <name evidence="1" type="ordered locus">LMM7_1838</name>
</gene>
<evidence type="ECO:0000313" key="1">
    <source>
        <dbReference type="EMBL" id="AEH92843.1"/>
    </source>
</evidence>
<dbReference type="EMBL" id="CP002816">
    <property type="protein sequence ID" value="AEH92843.1"/>
    <property type="molecule type" value="Genomic_DNA"/>
</dbReference>
<dbReference type="Proteomes" id="UP000000486">
    <property type="component" value="Chromosome"/>
</dbReference>